<evidence type="ECO:0000313" key="3">
    <source>
        <dbReference type="Proteomes" id="UP000085678"/>
    </source>
</evidence>
<dbReference type="OrthoDB" id="10072101at2759"/>
<keyword evidence="3" id="KW-1185">Reference proteome</keyword>
<dbReference type="Gene3D" id="1.10.238.10">
    <property type="entry name" value="EF-hand"/>
    <property type="match status" value="1"/>
</dbReference>
<feature type="compositionally biased region" description="Basic and acidic residues" evidence="2">
    <location>
        <begin position="2694"/>
        <end position="2716"/>
    </location>
</feature>
<evidence type="ECO:0000313" key="4">
    <source>
        <dbReference type="RefSeq" id="XP_013408861.1"/>
    </source>
</evidence>
<dbReference type="RefSeq" id="XP_013408861.1">
    <property type="nucleotide sequence ID" value="XM_013553407.1"/>
</dbReference>
<protein>
    <submittedName>
        <fullName evidence="4">Trichohyalin</fullName>
    </submittedName>
</protein>
<feature type="coiled-coil region" evidence="1">
    <location>
        <begin position="1107"/>
        <end position="1148"/>
    </location>
</feature>
<dbReference type="STRING" id="7574.A0A1S3JFD3"/>
<feature type="compositionally biased region" description="Acidic residues" evidence="2">
    <location>
        <begin position="2731"/>
        <end position="2745"/>
    </location>
</feature>
<dbReference type="PANTHER" id="PTHR21713">
    <property type="entry name" value="NASCENT POLYPEPTIDE ASSOCIATED COMPLEX ALPHA SUBUNIT-RELATED"/>
    <property type="match status" value="1"/>
</dbReference>
<dbReference type="InParanoid" id="A0A1S3JFD3"/>
<accession>A0A1S3JFD3</accession>
<feature type="region of interest" description="Disordered" evidence="2">
    <location>
        <begin position="1172"/>
        <end position="1207"/>
    </location>
</feature>
<dbReference type="InterPro" id="IPR011992">
    <property type="entry name" value="EF-hand-dom_pair"/>
</dbReference>
<name>A0A1S3JFD3_LINAN</name>
<feature type="compositionally biased region" description="Basic and acidic residues" evidence="2">
    <location>
        <begin position="2625"/>
        <end position="2641"/>
    </location>
</feature>
<dbReference type="KEGG" id="lak:106172619"/>
<evidence type="ECO:0000256" key="1">
    <source>
        <dbReference type="SAM" id="Coils"/>
    </source>
</evidence>
<sequence>MGMPDLSAIFDILDPVGNGYLVLEQIRQFHQTLNFTPISKQHVQAAILEICQSKDDKVYKEYFAQVLRELDRRRQVEEHAHWEFELLDCNGNNRISLKDALFLFKVTHGEKFSLHTWKQFLASRSTSQHKDVCFDEIKMWLCNRPSGEPCTSNEYQSAEEELEQRQREEDRAEFENTKKLGEDEYSLATEARERENYREQTLKQARRKLNKWQKEGLKGLLHDDGLDRYDDEGPQRERHSVSINELLDALDYKYDRLRDMLFWTMLKMHIGDALWSSMSESEHLEQFQHLKVREKQLRKDNQLEAMAHQLHGGQTTQDATLLMIMGETDSKHAAHVVEIDRRRMDLVAEGKLQDQIHDILEREYRQSLEVGPTTSAHLLVSLHARYTQERERLLELAKPNKDGHISSSLLLLEYCKLLRQHSILGEEEPWAISALAVGLAERKQQADAENGFDVDHSRQEALADERIKLGKGRKSQKVAETSADPWKGRSPGVVDLQVETVAELSKKHFKEREMMLQMLQGKQAESYKMEAKKFSTIERKKRLTILRSQRDSWSRSTAEYRSSQHAVLVNILHEGVAIYREDTRSELSARRDDLEDEDRMNGILLARLQLEQDEEFWRIIAEMQHRTSEEINKMRKHERKARIEEHYDNIATLVLGTFEASKEEKEYIAALEEKYEALRDRLLVFALKLQHQEEWKEFTTEDKTRLLVKHRQEEKRLRQEGKVDDMAAFLGQAARELKLRALLGESREEFASRLETQFEEYEKRVLQGLPEPDEEPDEEPEAESKVSNPLAELQQRFFNEQHALIHWLRADGQNLSLRRRLLHLLSLKRETYLIKKEDDFRRSALVLGLVERSQEAREKRHKSDRERQQHLARLRVENRQIIIDRGEKIAKELDDHVRPDKNDLQAMQAAYMMEMDKKHSEEREILLKILMDPGLADLLEVADTMPDDEKQKRLTELQGKKRRLDLNSLSDREEHVCVLEEAAALRSVIKRRYLQEQTTTGGEVGHDEVTRRLLAELQDEQDRESATVLYSLTQKDADDLEIGHRLEIRARHQGAAENVFLVLTRYEGTSPDDELLKAIEDKYDTLRDKLLMELLMKQMGEAEWASLSEKERQRRLMQLKLQEKKLRREGKEDELQKLFGDLLQQEENLRKLMGDNKAEYDRKLRERLARRQKRIEQGLDPDEDEDGDGLDEEESGQGDPLSDLNSRMEEEKRALLARLHGLNDEYLSERERQAELVRLRREAKRAGKEENFQNAALLIGLAERNQATLAERLKNDRQRQEQLARERLEALRRRRAQGKLGEDDSEDKIVTEGDRTVLQEAVLNLLEKKHAKEREQFLQMMEDKTNQELRLLAEASSEEERKEKLAELMKEREALRPDDKDSNNKILRDGTMVKIESSRISIGRESGAGQVSDEEVHTSLMADLQERQDQEASDILTKFSNTSDADLVTMQESIALEKKQDKGENIARVLFHSKTGGGKAKESDLLEALDGKYEELRNKLLMEALVQQVGEAEWKNMSEQERQRRMMQLRLEERRLRKEGKLDEASALLGEALKNKETLEKLMGDSRAEQKQKLRERLERRRQRLADGMSEEEAKKLEQEEIAQEEEEEKKRRNVLLDLEHRYDKEKEELLNRLRGMGDKNSAERARQLELARLRREMRKAKQEEQFDAAAIALGLAVQGEKAKEQERLRQEKLAKERIAARRKKGQQKGEETTPGQEEEVPLPENEKDPILMHEAVVKEMELKHAKERELLLQMLQDINSDRRQEAKEASEEDRQDKLEELRELRQQWRTGGATNPDDQMELFRDAIPVRLESKLSQLAAEGKPSIDEDGEVAMLADLQQRQDIEATSVIEELSTKSPEAMKQMKMVQAMARQQQWNDNLATVLLGDKGEQEVPPSISSGGAAVMSEEERELVQALEKKYDAVKDKLLLEGLMKQYGEAEWANLTERERQSKLMKIKLQERKLRIQGKEDEALALINQLMEAEKGFQKKYGDSKEEQERKFRERLERKRQLVAQRQAEGLETDDATLEGIIEEEEAREVEEENKKRKNILNGLQMSLEAEKQALLASLRNQDDRYAAEKQRQLELAKLRREKKRLQQEDKLDTATILISMAKQQEKDREKNFVTERDRQKAIAKQRLEARRKKKQEEKAEEAERDRKQIEDKLKLEEAENKMKDMLAEVSGGGTAALQDSLLAEAEQKQQAERDVLMQLMQAAEQDPGWEAAGGMSVEDLKANLEKVRQDRMKWRSKCRQTALESREADMMEAEKEQYLTEVAQSRSEQFKLLTTAMVFRLQAEYKTILEKNPNVSPERVKEDISIALLADLQQKQNAENNALGKIILEQDDSMLIKVQQSQRRAKREAWMDNLTNSLFTMLPEMEPNRGWEEKKLQDLEKEFEKEKEEVEKKKQAGEEVDADAILKELEAQYAAKRKAMNEALDRQREMYLKKLEARREAKENQEYEADAALAMLEVAQRQDSLIKEKQDQERDRQGGKMQSLLAARREARRKAEEEEEERRRREATMSLPGSGLRREKTAFDVAISDDQKQAQVQKLVRDQAKVQQRYLQEQSRFSEKLKAQLEERKHKRENEAEALMRLGERQKTILETRKNQDRERQIAMMKERIERVKYERTRTMKEKSDRHVKQFSDLVNDQDVQDMTEDERMELAAQKMQEKFLAEESEAKEGKKTLLTPEEVDEKEPLEKEARPKTSSMEERMSMLKEKRRKRKKKRAEEGATGEEVEEEELVSEV</sequence>
<gene>
    <name evidence="4" type="primary">LOC106172619</name>
</gene>
<feature type="compositionally biased region" description="Basic and acidic residues" evidence="2">
    <location>
        <begin position="2475"/>
        <end position="2489"/>
    </location>
</feature>
<feature type="region of interest" description="Disordered" evidence="2">
    <location>
        <begin position="2137"/>
        <end position="2164"/>
    </location>
</feature>
<dbReference type="GeneID" id="106172619"/>
<feature type="region of interest" description="Disordered" evidence="2">
    <location>
        <begin position="2670"/>
        <end position="2745"/>
    </location>
</feature>
<reference evidence="4" key="1">
    <citation type="submission" date="2025-08" db="UniProtKB">
        <authorList>
            <consortium name="RefSeq"/>
        </authorList>
    </citation>
    <scope>IDENTIFICATION</scope>
    <source>
        <tissue evidence="4">Gonads</tissue>
    </source>
</reference>
<keyword evidence="1" id="KW-0175">Coiled coil</keyword>
<feature type="compositionally biased region" description="Basic and acidic residues" evidence="2">
    <location>
        <begin position="2498"/>
        <end position="2518"/>
    </location>
</feature>
<dbReference type="InterPro" id="IPR016641">
    <property type="entry name" value="EGD2/NACA0like"/>
</dbReference>
<dbReference type="GO" id="GO:0005854">
    <property type="term" value="C:nascent polypeptide-associated complex"/>
    <property type="evidence" value="ECO:0007669"/>
    <property type="project" value="InterPro"/>
</dbReference>
<feature type="coiled-coil region" evidence="1">
    <location>
        <begin position="1753"/>
        <end position="1788"/>
    </location>
</feature>
<evidence type="ECO:0000256" key="2">
    <source>
        <dbReference type="SAM" id="MobiDB-lite"/>
    </source>
</evidence>
<feature type="region of interest" description="Disordered" evidence="2">
    <location>
        <begin position="1681"/>
        <end position="1725"/>
    </location>
</feature>
<feature type="compositionally biased region" description="Basic and acidic residues" evidence="2">
    <location>
        <begin position="2670"/>
        <end position="2683"/>
    </location>
</feature>
<feature type="coiled-coil region" evidence="1">
    <location>
        <begin position="620"/>
        <end position="688"/>
    </location>
</feature>
<feature type="compositionally biased region" description="Basic and acidic residues" evidence="2">
    <location>
        <begin position="1681"/>
        <end position="1700"/>
    </location>
</feature>
<feature type="region of interest" description="Disordered" evidence="2">
    <location>
        <begin position="1583"/>
        <end position="1610"/>
    </location>
</feature>
<dbReference type="Proteomes" id="UP000085678">
    <property type="component" value="Unplaced"/>
</dbReference>
<dbReference type="SUPFAM" id="SSF47473">
    <property type="entry name" value="EF-hand"/>
    <property type="match status" value="1"/>
</dbReference>
<proteinExistence type="predicted"/>
<organism evidence="3 4">
    <name type="scientific">Lingula anatina</name>
    <name type="common">Brachiopod</name>
    <name type="synonym">Lingula unguis</name>
    <dbReference type="NCBI Taxonomy" id="7574"/>
    <lineage>
        <taxon>Eukaryota</taxon>
        <taxon>Metazoa</taxon>
        <taxon>Spiralia</taxon>
        <taxon>Lophotrochozoa</taxon>
        <taxon>Brachiopoda</taxon>
        <taxon>Linguliformea</taxon>
        <taxon>Lingulata</taxon>
        <taxon>Lingulida</taxon>
        <taxon>Linguloidea</taxon>
        <taxon>Lingulidae</taxon>
        <taxon>Lingula</taxon>
    </lineage>
</organism>
<feature type="compositionally biased region" description="Acidic residues" evidence="2">
    <location>
        <begin position="1179"/>
        <end position="1196"/>
    </location>
</feature>
<feature type="region of interest" description="Disordered" evidence="2">
    <location>
        <begin position="2625"/>
        <end position="2652"/>
    </location>
</feature>
<feature type="region of interest" description="Disordered" evidence="2">
    <location>
        <begin position="2475"/>
        <end position="2529"/>
    </location>
</feature>